<comment type="caution">
    <text evidence="13">The sequence shown here is derived from an EMBL/GenBank/DDBJ whole genome shotgun (WGS) entry which is preliminary data.</text>
</comment>
<feature type="transmembrane region" description="Helical" evidence="10">
    <location>
        <begin position="124"/>
        <end position="143"/>
    </location>
</feature>
<feature type="domain" description="ABC transporter" evidence="11">
    <location>
        <begin position="1167"/>
        <end position="1406"/>
    </location>
</feature>
<dbReference type="Pfam" id="PF00005">
    <property type="entry name" value="ABC_tran"/>
    <property type="match status" value="2"/>
</dbReference>
<feature type="transmembrane region" description="Helical" evidence="10">
    <location>
        <begin position="60"/>
        <end position="79"/>
    </location>
</feature>
<evidence type="ECO:0000256" key="2">
    <source>
        <dbReference type="ARBA" id="ARBA00022448"/>
    </source>
</evidence>
<keyword evidence="7 10" id="KW-1133">Transmembrane helix</keyword>
<keyword evidence="3" id="KW-1003">Cell membrane</keyword>
<feature type="domain" description="ABC transporter" evidence="11">
    <location>
        <begin position="541"/>
        <end position="768"/>
    </location>
</feature>
<evidence type="ECO:0000256" key="9">
    <source>
        <dbReference type="SAM" id="MobiDB-lite"/>
    </source>
</evidence>
<feature type="transmembrane region" description="Helical" evidence="10">
    <location>
        <begin position="827"/>
        <end position="849"/>
    </location>
</feature>
<dbReference type="EMBL" id="PKSG01000736">
    <property type="protein sequence ID" value="POR33115.1"/>
    <property type="molecule type" value="Genomic_DNA"/>
</dbReference>
<gene>
    <name evidence="13" type="ORF">TPAR_06686</name>
</gene>
<dbReference type="OrthoDB" id="4927119at2759"/>
<protein>
    <submittedName>
        <fullName evidence="13">Canalicular multispecific organic anion transporter 1</fullName>
    </submittedName>
</protein>
<evidence type="ECO:0000313" key="13">
    <source>
        <dbReference type="EMBL" id="POR33115.1"/>
    </source>
</evidence>
<keyword evidence="5" id="KW-0547">Nucleotide-binding</keyword>
<dbReference type="SUPFAM" id="SSF52540">
    <property type="entry name" value="P-loop containing nucleoside triphosphate hydrolases"/>
    <property type="match status" value="2"/>
</dbReference>
<feature type="transmembrane region" description="Helical" evidence="10">
    <location>
        <begin position="433"/>
        <end position="460"/>
    </location>
</feature>
<reference evidence="13 14" key="1">
    <citation type="submission" date="2018-01" db="EMBL/GenBank/DDBJ databases">
        <title>Harnessing the power of phylogenomics to disentangle the directionality and signatures of interkingdom host jumping in the parasitic fungal genus Tolypocladium.</title>
        <authorList>
            <person name="Quandt C.A."/>
            <person name="Patterson W."/>
            <person name="Spatafora J.W."/>
        </authorList>
    </citation>
    <scope>NUCLEOTIDE SEQUENCE [LARGE SCALE GENOMIC DNA]</scope>
    <source>
        <strain evidence="13 14">NRBC 100945</strain>
    </source>
</reference>
<dbReference type="SUPFAM" id="SSF90123">
    <property type="entry name" value="ABC transporter transmembrane region"/>
    <property type="match status" value="2"/>
</dbReference>
<feature type="transmembrane region" description="Helical" evidence="10">
    <location>
        <begin position="1097"/>
        <end position="1121"/>
    </location>
</feature>
<dbReference type="STRING" id="94208.A0A2S4KSG8"/>
<feature type="transmembrane region" description="Helical" evidence="10">
    <location>
        <begin position="1070"/>
        <end position="1091"/>
    </location>
</feature>
<dbReference type="InterPro" id="IPR027417">
    <property type="entry name" value="P-loop_NTPase"/>
</dbReference>
<feature type="transmembrane region" description="Helical" evidence="10">
    <location>
        <begin position="869"/>
        <end position="891"/>
    </location>
</feature>
<dbReference type="InterPro" id="IPR017871">
    <property type="entry name" value="ABC_transporter-like_CS"/>
</dbReference>
<dbReference type="InterPro" id="IPR011527">
    <property type="entry name" value="ABC1_TM_dom"/>
</dbReference>
<evidence type="ECO:0000256" key="7">
    <source>
        <dbReference type="ARBA" id="ARBA00022989"/>
    </source>
</evidence>
<evidence type="ECO:0000256" key="4">
    <source>
        <dbReference type="ARBA" id="ARBA00022692"/>
    </source>
</evidence>
<feature type="domain" description="ABC transmembrane type-1" evidence="12">
    <location>
        <begin position="919"/>
        <end position="1127"/>
    </location>
</feature>
<evidence type="ECO:0000256" key="10">
    <source>
        <dbReference type="SAM" id="Phobius"/>
    </source>
</evidence>
<comment type="subcellular location">
    <subcellularLocation>
        <location evidence="1">Cell membrane</location>
        <topology evidence="1">Multi-pass membrane protein</topology>
    </subcellularLocation>
</comment>
<dbReference type="PROSITE" id="PS00211">
    <property type="entry name" value="ABC_TRANSPORTER_1"/>
    <property type="match status" value="1"/>
</dbReference>
<dbReference type="GO" id="GO:0016887">
    <property type="term" value="F:ATP hydrolysis activity"/>
    <property type="evidence" value="ECO:0007669"/>
    <property type="project" value="InterPro"/>
</dbReference>
<dbReference type="PANTHER" id="PTHR24223:SF399">
    <property type="entry name" value="ABC TRANSPORTER ATNG"/>
    <property type="match status" value="1"/>
</dbReference>
<dbReference type="GO" id="GO:0005886">
    <property type="term" value="C:plasma membrane"/>
    <property type="evidence" value="ECO:0007669"/>
    <property type="project" value="UniProtKB-SubCell"/>
</dbReference>
<dbReference type="InterPro" id="IPR050173">
    <property type="entry name" value="ABC_transporter_C-like"/>
</dbReference>
<dbReference type="InterPro" id="IPR003439">
    <property type="entry name" value="ABC_transporter-like_ATP-bd"/>
</dbReference>
<dbReference type="InterPro" id="IPR036640">
    <property type="entry name" value="ABC1_TM_sf"/>
</dbReference>
<evidence type="ECO:0000259" key="11">
    <source>
        <dbReference type="PROSITE" id="PS50893"/>
    </source>
</evidence>
<name>A0A2S4KSG8_9HYPO</name>
<dbReference type="InterPro" id="IPR003593">
    <property type="entry name" value="AAA+_ATPase"/>
</dbReference>
<accession>A0A2S4KSG8</accession>
<keyword evidence="6" id="KW-0067">ATP-binding</keyword>
<evidence type="ECO:0000256" key="5">
    <source>
        <dbReference type="ARBA" id="ARBA00022741"/>
    </source>
</evidence>
<feature type="transmembrane region" description="Helical" evidence="10">
    <location>
        <begin position="988"/>
        <end position="1006"/>
    </location>
</feature>
<feature type="transmembrane region" description="Helical" evidence="10">
    <location>
        <begin position="472"/>
        <end position="490"/>
    </location>
</feature>
<dbReference type="Gene3D" id="1.20.1560.10">
    <property type="entry name" value="ABC transporter type 1, transmembrane domain"/>
    <property type="match status" value="2"/>
</dbReference>
<feature type="transmembrane region" description="Helical" evidence="10">
    <location>
        <begin position="335"/>
        <end position="354"/>
    </location>
</feature>
<dbReference type="PANTHER" id="PTHR24223">
    <property type="entry name" value="ATP-BINDING CASSETTE SUB-FAMILY C"/>
    <property type="match status" value="1"/>
</dbReference>
<organism evidence="13 14">
    <name type="scientific">Tolypocladium paradoxum</name>
    <dbReference type="NCBI Taxonomy" id="94208"/>
    <lineage>
        <taxon>Eukaryota</taxon>
        <taxon>Fungi</taxon>
        <taxon>Dikarya</taxon>
        <taxon>Ascomycota</taxon>
        <taxon>Pezizomycotina</taxon>
        <taxon>Sordariomycetes</taxon>
        <taxon>Hypocreomycetidae</taxon>
        <taxon>Hypocreales</taxon>
        <taxon>Ophiocordycipitaceae</taxon>
        <taxon>Tolypocladium</taxon>
    </lineage>
</organism>
<dbReference type="GO" id="GO:0140359">
    <property type="term" value="F:ABC-type transporter activity"/>
    <property type="evidence" value="ECO:0007669"/>
    <property type="project" value="InterPro"/>
</dbReference>
<keyword evidence="8 10" id="KW-0472">Membrane</keyword>
<keyword evidence="4 10" id="KW-0812">Transmembrane</keyword>
<dbReference type="Gene3D" id="3.40.50.300">
    <property type="entry name" value="P-loop containing nucleotide triphosphate hydrolases"/>
    <property type="match status" value="2"/>
</dbReference>
<feature type="transmembrane region" description="Helical" evidence="10">
    <location>
        <begin position="182"/>
        <end position="200"/>
    </location>
</feature>
<dbReference type="CDD" id="cd18580">
    <property type="entry name" value="ABC_6TM_ABCC_D2"/>
    <property type="match status" value="1"/>
</dbReference>
<evidence type="ECO:0000256" key="6">
    <source>
        <dbReference type="ARBA" id="ARBA00022840"/>
    </source>
</evidence>
<evidence type="ECO:0000259" key="12">
    <source>
        <dbReference type="PROSITE" id="PS50929"/>
    </source>
</evidence>
<dbReference type="InterPro" id="IPR044726">
    <property type="entry name" value="ABCC_6TM_D2"/>
</dbReference>
<keyword evidence="14" id="KW-1185">Reference proteome</keyword>
<dbReference type="PROSITE" id="PS50893">
    <property type="entry name" value="ABC_TRANSPORTER_2"/>
    <property type="match status" value="2"/>
</dbReference>
<feature type="region of interest" description="Disordered" evidence="9">
    <location>
        <begin position="764"/>
        <end position="809"/>
    </location>
</feature>
<dbReference type="Proteomes" id="UP000237481">
    <property type="component" value="Unassembled WGS sequence"/>
</dbReference>
<dbReference type="GO" id="GO:0005524">
    <property type="term" value="F:ATP binding"/>
    <property type="evidence" value="ECO:0007669"/>
    <property type="project" value="UniProtKB-KW"/>
</dbReference>
<dbReference type="InterPro" id="IPR056227">
    <property type="entry name" value="TMD0_ABC"/>
</dbReference>
<dbReference type="SMART" id="SM00382">
    <property type="entry name" value="AAA"/>
    <property type="match status" value="2"/>
</dbReference>
<dbReference type="PROSITE" id="PS50929">
    <property type="entry name" value="ABC_TM1F"/>
    <property type="match status" value="1"/>
</dbReference>
<evidence type="ECO:0000256" key="1">
    <source>
        <dbReference type="ARBA" id="ARBA00004651"/>
    </source>
</evidence>
<proteinExistence type="predicted"/>
<keyword evidence="2" id="KW-0813">Transport</keyword>
<dbReference type="Pfam" id="PF00664">
    <property type="entry name" value="ABC_membrane"/>
    <property type="match status" value="1"/>
</dbReference>
<sequence>MSSSVVSFVSNWFYDAITRTVDVQRPIDGRCPEEEDRRFGPTVRACRSQFDFTLFFEESILTIIPSAVFIVLALARIGALHRRRAVVRSGWLRNAKLGAATASIALRISVLVQQRLAHGTRTAASLPAAALAIAATLLAWVLSSHEHTRACCPSSLLLAYLSATTLFDVVKTRTYWMMPEQTAAGMSTANCVMTLLFFCLEARNKTFLLLETPNDKSSEELAGPINKSLYLWLNRLFRTGYKRALAVADLGPIDGLLYSKSISAMFQPLIRGEQAGIETGVGLIRLTVKCAGIHVLSPVIPRLALIAFTYSQSFVVNAMMQYLSDDSPTRHGYGLIGACLFVYVGIAVATSWYWRQVYRLMTIIRGGLVVTIFEKVTRLREDSDIESKATTLMVSDVQRIMGGVEYIHEVWASPLETGLATYLLYRLIGISSLTILGFGLAYSMMTLAPVLVFGTCLGLSGAAHVELDSAKMFSSLVLISLVSSPLLHVFQAFSAIGSAYGCYNRIHDFIQTVEPGRAVGPGNRSECLPEAFPNAEKGIAISLHNASFGWISEKPILHGIDLKVKRGSQVAIIGRTGSGKSLFMRSLTGEAEQLSGSTVVPKDKTAYCGQVPWLENVSAEENWTQHLANTNEAQWPTEVRHCCALDDIASLSDYRTGTIGSGGVRLSGGQRQRLALARAIAARKDVVLLDDVFSALDRTTRQLVSTRLLGPSGLLHRLGTTVIYTTHSKQIASFANEIYEIDDQGRLQPSTTQHLEEIHFREEVDGVTSSNTSSEKPTTGDSVEQRGAEAEPMDSQGAMSKLLSEETSSPSKAVSDRSVYMRYIRAMGFLNAGTFLILGIFFAFCFRFPHLWLEWWSTALTSGDTRGNGYWLGIFGMLEVLPLIIACIWITRRGKKRLANREHSFRHLMLAVVPESASNLHSGLLQAVLHAPFAYISRIDTGNLLNRFNQDLMFVDGFLPLSLFNTVSELFTSVFEMILVAIVAREALAVLPALGVVLYLIQHVYLRTSKQLRHMDLEWKGDLHTKFGETASGLATIRANGWVGTMRSKFEEKLDRSQEPFYLLYMVQRWLQLVLGLVVAGLAVAIAGVVVSLRDKVIAGAVGVAFLNVTTLGSSLTNFIVAWTSLEISLGAISRIALFERDTPSEKRDESSITMAVEENWPQYGHVRFENVFATYSTPEANVSKPVWNLRGITLEIPPGQKVAVCGRTGSGKSTLLLALMGMLEMPVGRIVVDGIDTSTIQMVPLRKRFNAISQDSVVDSSTFRQELDPEGQHTDEVIAARLKELGVWAKVSASGGLDGKRIDASLSNGETQLISIARLVLNASRMIGALVILDEATSSLDHETATKAEEILAERLQGKTIISVLHRLESAVKYDKIAVLDQGLLVDFGDAADVVARCELFSAHRQ</sequence>
<evidence type="ECO:0000256" key="8">
    <source>
        <dbReference type="ARBA" id="ARBA00023136"/>
    </source>
</evidence>
<dbReference type="FunFam" id="1.20.1560.10:FF:000066">
    <property type="entry name" value="ABC multidrug transporter (Eurofung)"/>
    <property type="match status" value="1"/>
</dbReference>
<dbReference type="Pfam" id="PF24357">
    <property type="entry name" value="TMD0_ABC"/>
    <property type="match status" value="1"/>
</dbReference>
<evidence type="ECO:0000313" key="14">
    <source>
        <dbReference type="Proteomes" id="UP000237481"/>
    </source>
</evidence>
<evidence type="ECO:0000256" key="3">
    <source>
        <dbReference type="ARBA" id="ARBA00022475"/>
    </source>
</evidence>
<feature type="compositionally biased region" description="Polar residues" evidence="9">
    <location>
        <begin position="767"/>
        <end position="782"/>
    </location>
</feature>